<dbReference type="InterPro" id="IPR003703">
    <property type="entry name" value="Acyl_CoA_thio"/>
</dbReference>
<dbReference type="InterPro" id="IPR042171">
    <property type="entry name" value="Acyl-CoA_hotdog"/>
</dbReference>
<organism evidence="5 6">
    <name type="scientific">Diplogelasinospora grovesii</name>
    <dbReference type="NCBI Taxonomy" id="303347"/>
    <lineage>
        <taxon>Eukaryota</taxon>
        <taxon>Fungi</taxon>
        <taxon>Dikarya</taxon>
        <taxon>Ascomycota</taxon>
        <taxon>Pezizomycotina</taxon>
        <taxon>Sordariomycetes</taxon>
        <taxon>Sordariomycetidae</taxon>
        <taxon>Sordariales</taxon>
        <taxon>Diplogelasinosporaceae</taxon>
        <taxon>Diplogelasinospora</taxon>
    </lineage>
</organism>
<dbReference type="PANTHER" id="PTHR11066">
    <property type="entry name" value="ACYL-COA THIOESTERASE"/>
    <property type="match status" value="1"/>
</dbReference>
<gene>
    <name evidence="5" type="ORF">QBC46DRAFT_398100</name>
</gene>
<evidence type="ECO:0000259" key="4">
    <source>
        <dbReference type="Pfam" id="PF13622"/>
    </source>
</evidence>
<dbReference type="InterPro" id="IPR029069">
    <property type="entry name" value="HotDog_dom_sf"/>
</dbReference>
<dbReference type="CDD" id="cd03445">
    <property type="entry name" value="Thioesterase_II_repeat2"/>
    <property type="match status" value="1"/>
</dbReference>
<name>A0AAN6MY77_9PEZI</name>
<dbReference type="InterPro" id="IPR049449">
    <property type="entry name" value="TesB_ACOT8-like_N"/>
</dbReference>
<evidence type="ECO:0000256" key="3">
    <source>
        <dbReference type="SAM" id="MobiDB-lite"/>
    </source>
</evidence>
<dbReference type="AlphaFoldDB" id="A0AAN6MY77"/>
<dbReference type="Gene3D" id="2.40.160.210">
    <property type="entry name" value="Acyl-CoA thioesterase, double hotdog domain"/>
    <property type="match status" value="1"/>
</dbReference>
<dbReference type="PANTHER" id="PTHR11066:SF64">
    <property type="entry name" value="ACYL-COA THIOESTERASE (AFU_ORTHOLOGUE AFUA_1G12060)"/>
    <property type="match status" value="1"/>
</dbReference>
<reference evidence="6" key="1">
    <citation type="journal article" date="2023" name="Mol. Phylogenet. Evol.">
        <title>Genome-scale phylogeny and comparative genomics of the fungal order Sordariales.</title>
        <authorList>
            <person name="Hensen N."/>
            <person name="Bonometti L."/>
            <person name="Westerberg I."/>
            <person name="Brannstrom I.O."/>
            <person name="Guillou S."/>
            <person name="Cros-Aarteil S."/>
            <person name="Calhoun S."/>
            <person name="Haridas S."/>
            <person name="Kuo A."/>
            <person name="Mondo S."/>
            <person name="Pangilinan J."/>
            <person name="Riley R."/>
            <person name="LaButti K."/>
            <person name="Andreopoulos B."/>
            <person name="Lipzen A."/>
            <person name="Chen C."/>
            <person name="Yan M."/>
            <person name="Daum C."/>
            <person name="Ng V."/>
            <person name="Clum A."/>
            <person name="Steindorff A."/>
            <person name="Ohm R.A."/>
            <person name="Martin F."/>
            <person name="Silar P."/>
            <person name="Natvig D.O."/>
            <person name="Lalanne C."/>
            <person name="Gautier V."/>
            <person name="Ament-Velasquez S.L."/>
            <person name="Kruys A."/>
            <person name="Hutchinson M.I."/>
            <person name="Powell A.J."/>
            <person name="Barry K."/>
            <person name="Miller A.N."/>
            <person name="Grigoriev I.V."/>
            <person name="Debuchy R."/>
            <person name="Gladieux P."/>
            <person name="Hiltunen Thoren M."/>
            <person name="Johannesson H."/>
        </authorList>
    </citation>
    <scope>NUCLEOTIDE SEQUENCE [LARGE SCALE GENOMIC DNA]</scope>
    <source>
        <strain evidence="6">CBS 340.73</strain>
    </source>
</reference>
<keyword evidence="2" id="KW-0378">Hydrolase</keyword>
<proteinExistence type="inferred from homology"/>
<accession>A0AAN6MY77</accession>
<keyword evidence="6" id="KW-1185">Reference proteome</keyword>
<dbReference type="GO" id="GO:0006637">
    <property type="term" value="P:acyl-CoA metabolic process"/>
    <property type="evidence" value="ECO:0007669"/>
    <property type="project" value="InterPro"/>
</dbReference>
<evidence type="ECO:0000256" key="2">
    <source>
        <dbReference type="ARBA" id="ARBA00022801"/>
    </source>
</evidence>
<feature type="domain" description="Acyl-CoA thioesterase-like N-terminal HotDog" evidence="4">
    <location>
        <begin position="152"/>
        <end position="229"/>
    </location>
</feature>
<dbReference type="GO" id="GO:0009062">
    <property type="term" value="P:fatty acid catabolic process"/>
    <property type="evidence" value="ECO:0007669"/>
    <property type="project" value="TreeGrafter"/>
</dbReference>
<comment type="caution">
    <text evidence="5">The sequence shown here is derived from an EMBL/GenBank/DDBJ whole genome shotgun (WGS) entry which is preliminary data.</text>
</comment>
<sequence length="469" mass="51421">MSAGAPAVRGRAHGRCLGNLPSSYRDPLEPRTPQRPSPCQHPGSCQRRHRQLLLPRQDEAIVMVTACLAPQAVIEGLLSKRWSLKCPFPSTAMPSDDDTRQSFQEAMALVELSAKEGGTAAKRFMGTRAAWLPGSDIIPQDPEQAQAFHRGHKAAYGGHVYTQSGLAVCQAWKELEDKRGVKDSERLGIHTIHGYFTSVGLSDRPFIYEVTPINTNRSFSTLSVTARQPTAPSTNPRGDPFPAADASLPLNSNLCFTAICSFKLPEPHSMGISAQEDSPQKRFANILSSRSAEEWPPAPPLDIDSIVALVGADRIGTFPIVDMKKVDMTGYNADRPLHERRELLLYRLLKPLPADGTDGWDANAHVLVHAYVADRNGLLMAGNHLGLGFRFGKAASLSYTFVVHVNVDEAVLKHEDGGWWVQEACFPRAAAGRGIVMSKIWSPQGVHVATEYQDGLIRAEKEERERGKL</sequence>
<evidence type="ECO:0000313" key="5">
    <source>
        <dbReference type="EMBL" id="KAK3935159.1"/>
    </source>
</evidence>
<protein>
    <submittedName>
        <fullName evidence="5">Thioesterase-like superfamily-domain-containing protein</fullName>
    </submittedName>
</protein>
<dbReference type="GO" id="GO:0005782">
    <property type="term" value="C:peroxisomal matrix"/>
    <property type="evidence" value="ECO:0007669"/>
    <property type="project" value="TreeGrafter"/>
</dbReference>
<dbReference type="GO" id="GO:0047617">
    <property type="term" value="F:fatty acyl-CoA hydrolase activity"/>
    <property type="evidence" value="ECO:0007669"/>
    <property type="project" value="InterPro"/>
</dbReference>
<evidence type="ECO:0000256" key="1">
    <source>
        <dbReference type="ARBA" id="ARBA00006538"/>
    </source>
</evidence>
<dbReference type="Pfam" id="PF13622">
    <property type="entry name" value="4HBT_3"/>
    <property type="match status" value="1"/>
</dbReference>
<feature type="region of interest" description="Disordered" evidence="3">
    <location>
        <begin position="1"/>
        <end position="45"/>
    </location>
</feature>
<dbReference type="EMBL" id="MU853937">
    <property type="protein sequence ID" value="KAK3935159.1"/>
    <property type="molecule type" value="Genomic_DNA"/>
</dbReference>
<dbReference type="Proteomes" id="UP001303473">
    <property type="component" value="Unassembled WGS sequence"/>
</dbReference>
<comment type="similarity">
    <text evidence="1">Belongs to the C/M/P thioester hydrolase family.</text>
</comment>
<dbReference type="SUPFAM" id="SSF54637">
    <property type="entry name" value="Thioesterase/thiol ester dehydrase-isomerase"/>
    <property type="match status" value="2"/>
</dbReference>
<evidence type="ECO:0000313" key="6">
    <source>
        <dbReference type="Proteomes" id="UP001303473"/>
    </source>
</evidence>
<dbReference type="CDD" id="cd03444">
    <property type="entry name" value="Thioesterase_II_repeat1"/>
    <property type="match status" value="1"/>
</dbReference>